<dbReference type="RefSeq" id="WP_209633208.1">
    <property type="nucleotide sequence ID" value="NZ_JAGINW010000001.1"/>
</dbReference>
<keyword evidence="4 5" id="KW-0472">Membrane</keyword>
<dbReference type="InterPro" id="IPR007593">
    <property type="entry name" value="CD225/Dispanin_fam"/>
</dbReference>
<protein>
    <submittedName>
        <fullName evidence="6">Membrane protein</fullName>
    </submittedName>
</protein>
<organism evidence="6 7">
    <name type="scientific">Kibdelosporangium banguiense</name>
    <dbReference type="NCBI Taxonomy" id="1365924"/>
    <lineage>
        <taxon>Bacteria</taxon>
        <taxon>Bacillati</taxon>
        <taxon>Actinomycetota</taxon>
        <taxon>Actinomycetes</taxon>
        <taxon>Pseudonocardiales</taxon>
        <taxon>Pseudonocardiaceae</taxon>
        <taxon>Kibdelosporangium</taxon>
    </lineage>
</organism>
<comment type="subcellular location">
    <subcellularLocation>
        <location evidence="1">Membrane</location>
    </subcellularLocation>
</comment>
<name>A0ABS4T5F8_9PSEU</name>
<keyword evidence="3 5" id="KW-1133">Transmembrane helix</keyword>
<dbReference type="Proteomes" id="UP001519332">
    <property type="component" value="Unassembled WGS sequence"/>
</dbReference>
<dbReference type="InterPro" id="IPR051423">
    <property type="entry name" value="CD225/Dispanin"/>
</dbReference>
<keyword evidence="2 5" id="KW-0812">Transmembrane</keyword>
<evidence type="ECO:0000313" key="7">
    <source>
        <dbReference type="Proteomes" id="UP001519332"/>
    </source>
</evidence>
<feature type="transmembrane region" description="Helical" evidence="5">
    <location>
        <begin position="26"/>
        <end position="46"/>
    </location>
</feature>
<evidence type="ECO:0000256" key="4">
    <source>
        <dbReference type="ARBA" id="ARBA00023136"/>
    </source>
</evidence>
<dbReference type="PANTHER" id="PTHR14948">
    <property type="entry name" value="NG5"/>
    <property type="match status" value="1"/>
</dbReference>
<dbReference type="PANTHER" id="PTHR14948:SF25">
    <property type="entry name" value="DUF4190 DOMAIN-CONTAINING PROTEIN"/>
    <property type="match status" value="1"/>
</dbReference>
<evidence type="ECO:0000256" key="2">
    <source>
        <dbReference type="ARBA" id="ARBA00022692"/>
    </source>
</evidence>
<sequence length="110" mass="11870">MSQPYGQPHAQYAPQQQGNVTAPPNYLVWSIVSIFLFWPLAIAAIIKSTSVDRLWAEGRPEEAQQASKTAKTLNVVALVLGILAIVLAVVLVITTAATVSQLPNVDFDVK</sequence>
<dbReference type="Pfam" id="PF04505">
    <property type="entry name" value="CD225"/>
    <property type="match status" value="1"/>
</dbReference>
<evidence type="ECO:0000313" key="6">
    <source>
        <dbReference type="EMBL" id="MBP2319682.1"/>
    </source>
</evidence>
<evidence type="ECO:0000256" key="5">
    <source>
        <dbReference type="SAM" id="Phobius"/>
    </source>
</evidence>
<accession>A0ABS4T5F8</accession>
<proteinExistence type="predicted"/>
<keyword evidence="7" id="KW-1185">Reference proteome</keyword>
<evidence type="ECO:0000256" key="3">
    <source>
        <dbReference type="ARBA" id="ARBA00022989"/>
    </source>
</evidence>
<dbReference type="EMBL" id="JAGINW010000001">
    <property type="protein sequence ID" value="MBP2319682.1"/>
    <property type="molecule type" value="Genomic_DNA"/>
</dbReference>
<evidence type="ECO:0000256" key="1">
    <source>
        <dbReference type="ARBA" id="ARBA00004370"/>
    </source>
</evidence>
<gene>
    <name evidence="6" type="ORF">JOF56_000067</name>
</gene>
<comment type="caution">
    <text evidence="6">The sequence shown here is derived from an EMBL/GenBank/DDBJ whole genome shotgun (WGS) entry which is preliminary data.</text>
</comment>
<feature type="transmembrane region" description="Helical" evidence="5">
    <location>
        <begin position="75"/>
        <end position="99"/>
    </location>
</feature>
<reference evidence="6 7" key="1">
    <citation type="submission" date="2021-03" db="EMBL/GenBank/DDBJ databases">
        <title>Sequencing the genomes of 1000 actinobacteria strains.</title>
        <authorList>
            <person name="Klenk H.-P."/>
        </authorList>
    </citation>
    <scope>NUCLEOTIDE SEQUENCE [LARGE SCALE GENOMIC DNA]</scope>
    <source>
        <strain evidence="6 7">DSM 46670</strain>
    </source>
</reference>